<reference evidence="1 2" key="1">
    <citation type="journal article" date="2019" name="Sci. Rep.">
        <title>Orb-weaving spider Araneus ventricosus genome elucidates the spidroin gene catalogue.</title>
        <authorList>
            <person name="Kono N."/>
            <person name="Nakamura H."/>
            <person name="Ohtoshi R."/>
            <person name="Moran D.A.P."/>
            <person name="Shinohara A."/>
            <person name="Yoshida Y."/>
            <person name="Fujiwara M."/>
            <person name="Mori M."/>
            <person name="Tomita M."/>
            <person name="Arakawa K."/>
        </authorList>
    </citation>
    <scope>NUCLEOTIDE SEQUENCE [LARGE SCALE GENOMIC DNA]</scope>
</reference>
<dbReference type="Proteomes" id="UP000499080">
    <property type="component" value="Unassembled WGS sequence"/>
</dbReference>
<evidence type="ECO:0000313" key="2">
    <source>
        <dbReference type="Proteomes" id="UP000499080"/>
    </source>
</evidence>
<dbReference type="AlphaFoldDB" id="A0A4Y2QU84"/>
<evidence type="ECO:0000313" key="1">
    <source>
        <dbReference type="EMBL" id="GBN66806.1"/>
    </source>
</evidence>
<proteinExistence type="predicted"/>
<name>A0A4Y2QU84_ARAVE</name>
<keyword evidence="2" id="KW-1185">Reference proteome</keyword>
<comment type="caution">
    <text evidence="1">The sequence shown here is derived from an EMBL/GenBank/DDBJ whole genome shotgun (WGS) entry which is preliminary data.</text>
</comment>
<accession>A0A4Y2QU84</accession>
<protein>
    <submittedName>
        <fullName evidence="1">Uncharacterized protein</fullName>
    </submittedName>
</protein>
<gene>
    <name evidence="1" type="ORF">AVEN_220846_1</name>
</gene>
<organism evidence="1 2">
    <name type="scientific">Araneus ventricosus</name>
    <name type="common">Orbweaver spider</name>
    <name type="synonym">Epeira ventricosa</name>
    <dbReference type="NCBI Taxonomy" id="182803"/>
    <lineage>
        <taxon>Eukaryota</taxon>
        <taxon>Metazoa</taxon>
        <taxon>Ecdysozoa</taxon>
        <taxon>Arthropoda</taxon>
        <taxon>Chelicerata</taxon>
        <taxon>Arachnida</taxon>
        <taxon>Araneae</taxon>
        <taxon>Araneomorphae</taxon>
        <taxon>Entelegynae</taxon>
        <taxon>Araneoidea</taxon>
        <taxon>Araneidae</taxon>
        <taxon>Araneus</taxon>
    </lineage>
</organism>
<dbReference type="EMBL" id="BGPR01014812">
    <property type="protein sequence ID" value="GBN66806.1"/>
    <property type="molecule type" value="Genomic_DNA"/>
</dbReference>
<sequence length="122" mass="13987">MPFVLRSVFLHPLKPKYKARHSRRLRSAIPPLFDPPPPHTEDFRFSSLIAGSQSRQNYCFHDSLAARSSKDHPPIPIRLQTSRNSNTSIALWQFSLFFHTDEGFFLPVFQQFQCGTAVTASL</sequence>